<keyword evidence="7" id="KW-0503">Monooxygenase</keyword>
<dbReference type="AlphaFoldDB" id="A0A2P5HQZ6"/>
<feature type="binding site" description="axial binding residue" evidence="8">
    <location>
        <position position="462"/>
    </location>
    <ligand>
        <name>heme</name>
        <dbReference type="ChEBI" id="CHEBI:30413"/>
    </ligand>
    <ligandPart>
        <name>Fe</name>
        <dbReference type="ChEBI" id="CHEBI:18248"/>
    </ligandPart>
</feature>
<keyword evidence="4 8" id="KW-0479">Metal-binding</keyword>
<evidence type="ECO:0000256" key="3">
    <source>
        <dbReference type="ARBA" id="ARBA00022617"/>
    </source>
</evidence>
<evidence type="ECO:0000256" key="9">
    <source>
        <dbReference type="SAM" id="Phobius"/>
    </source>
</evidence>
<evidence type="ECO:0000256" key="6">
    <source>
        <dbReference type="ARBA" id="ARBA00023004"/>
    </source>
</evidence>
<evidence type="ECO:0000313" key="10">
    <source>
        <dbReference type="EMBL" id="POS72674.1"/>
    </source>
</evidence>
<dbReference type="Gene3D" id="1.10.630.10">
    <property type="entry name" value="Cytochrome P450"/>
    <property type="match status" value="1"/>
</dbReference>
<dbReference type="GO" id="GO:0020037">
    <property type="term" value="F:heme binding"/>
    <property type="evidence" value="ECO:0007669"/>
    <property type="project" value="InterPro"/>
</dbReference>
<dbReference type="GO" id="GO:0004497">
    <property type="term" value="F:monooxygenase activity"/>
    <property type="evidence" value="ECO:0007669"/>
    <property type="project" value="UniProtKB-KW"/>
</dbReference>
<keyword evidence="11" id="KW-1185">Reference proteome</keyword>
<evidence type="ECO:0000256" key="2">
    <source>
        <dbReference type="ARBA" id="ARBA00010617"/>
    </source>
</evidence>
<keyword evidence="9" id="KW-0472">Membrane</keyword>
<dbReference type="PANTHER" id="PTHR24305">
    <property type="entry name" value="CYTOCHROME P450"/>
    <property type="match status" value="1"/>
</dbReference>
<dbReference type="Proteomes" id="UP000094444">
    <property type="component" value="Unassembled WGS sequence"/>
</dbReference>
<gene>
    <name evidence="10" type="ORF">DHEL01_v208927</name>
</gene>
<proteinExistence type="inferred from homology"/>
<dbReference type="PANTHER" id="PTHR24305:SF77">
    <property type="entry name" value="CYTOCHROME P450 MONOOXYGENASE"/>
    <property type="match status" value="1"/>
</dbReference>
<evidence type="ECO:0000256" key="8">
    <source>
        <dbReference type="PIRSR" id="PIRSR602401-1"/>
    </source>
</evidence>
<dbReference type="GO" id="GO:0016705">
    <property type="term" value="F:oxidoreductase activity, acting on paired donors, with incorporation or reduction of molecular oxygen"/>
    <property type="evidence" value="ECO:0007669"/>
    <property type="project" value="InterPro"/>
</dbReference>
<dbReference type="FunCoup" id="A0A2P5HQZ6">
    <property type="interactions" value="1458"/>
</dbReference>
<accession>A0A2P5HQZ6</accession>
<dbReference type="PRINTS" id="PR00463">
    <property type="entry name" value="EP450I"/>
</dbReference>
<evidence type="ECO:0000256" key="1">
    <source>
        <dbReference type="ARBA" id="ARBA00001971"/>
    </source>
</evidence>
<dbReference type="CDD" id="cd11060">
    <property type="entry name" value="CYP57A1-like"/>
    <property type="match status" value="1"/>
</dbReference>
<dbReference type="InterPro" id="IPR050121">
    <property type="entry name" value="Cytochrome_P450_monoxygenase"/>
</dbReference>
<dbReference type="InterPro" id="IPR002401">
    <property type="entry name" value="Cyt_P450_E_grp-I"/>
</dbReference>
<protein>
    <submittedName>
        <fullName evidence="10">Pisatin demethylase</fullName>
    </submittedName>
</protein>
<reference evidence="10" key="1">
    <citation type="submission" date="2017-09" db="EMBL/GenBank/DDBJ databases">
        <title>Polyketide synthases of a Diaporthe helianthi virulent isolate.</title>
        <authorList>
            <person name="Baroncelli R."/>
        </authorList>
    </citation>
    <scope>NUCLEOTIDE SEQUENCE [LARGE SCALE GENOMIC DNA]</scope>
    <source>
        <strain evidence="10">7/96</strain>
    </source>
</reference>
<comment type="similarity">
    <text evidence="2">Belongs to the cytochrome P450 family.</text>
</comment>
<evidence type="ECO:0000256" key="7">
    <source>
        <dbReference type="ARBA" id="ARBA00023033"/>
    </source>
</evidence>
<dbReference type="EMBL" id="MAVT02000950">
    <property type="protein sequence ID" value="POS72674.1"/>
    <property type="molecule type" value="Genomic_DNA"/>
</dbReference>
<dbReference type="STRING" id="158607.A0A2P5HQZ6"/>
<evidence type="ECO:0000256" key="4">
    <source>
        <dbReference type="ARBA" id="ARBA00022723"/>
    </source>
</evidence>
<dbReference type="GO" id="GO:0008168">
    <property type="term" value="F:methyltransferase activity"/>
    <property type="evidence" value="ECO:0007669"/>
    <property type="project" value="UniProtKB-KW"/>
</dbReference>
<sequence length="520" mass="58807">MFSLGEQFTSSPALASWSWAHGFWVGAGLCVFYYAVTAIWTWRRLRAFPAASWTSHFSYMWLAKTTYSGKQYWVHRDLHKGRGPLVRVGPNELISDDPEVMRMVNATSSTWHRDPFYITGKFNPYHDDLFSLLDPQEHKLAKSRTISAYSGRDIPDIQEGIDAVLQTLLEVIRTRYATATPGLLLPPLLDLGHISNYFTLDVITRLAFGEEVGYVRDETDHYGFLRSLHDLWPQMSTCADVPMLRKIIFSSVFLKLLGPKPTDKSGFGALMGVANHFVGLRFSSESKSRQDMLNSMIKHGLNQVECETEGLFMIIAGTETTASVIRSALLHIMTCPIVYQKLKAEIHDAVKEGRVSKPITFQESKTLPYLQAVIYEAIRMRPPLLGFIPKVVPEGGETILGQFVPGGTAIGTNLAAITRSHKLFGPDAEVYRPERLMELDKPRRKQMERDIELVFGYGQWMCVGKSVAFMEINKSIFEIFRAFDMQLVEPWRPSEILSYGAFIESNLLVKVIKSNLDAET</sequence>
<dbReference type="InParanoid" id="A0A2P5HQZ6"/>
<evidence type="ECO:0000313" key="11">
    <source>
        <dbReference type="Proteomes" id="UP000094444"/>
    </source>
</evidence>
<comment type="cofactor">
    <cofactor evidence="1 8">
        <name>heme</name>
        <dbReference type="ChEBI" id="CHEBI:30413"/>
    </cofactor>
</comment>
<keyword evidence="9" id="KW-0812">Transmembrane</keyword>
<name>A0A2P5HQZ6_DIAHE</name>
<dbReference type="OrthoDB" id="3934656at2759"/>
<comment type="caution">
    <text evidence="10">The sequence shown here is derived from an EMBL/GenBank/DDBJ whole genome shotgun (WGS) entry which is preliminary data.</text>
</comment>
<dbReference type="InterPro" id="IPR036396">
    <property type="entry name" value="Cyt_P450_sf"/>
</dbReference>
<dbReference type="SUPFAM" id="SSF48264">
    <property type="entry name" value="Cytochrome P450"/>
    <property type="match status" value="1"/>
</dbReference>
<keyword evidence="9" id="KW-1133">Transmembrane helix</keyword>
<dbReference type="GO" id="GO:0032259">
    <property type="term" value="P:methylation"/>
    <property type="evidence" value="ECO:0007669"/>
    <property type="project" value="UniProtKB-KW"/>
</dbReference>
<feature type="transmembrane region" description="Helical" evidence="9">
    <location>
        <begin position="20"/>
        <end position="42"/>
    </location>
</feature>
<keyword evidence="5" id="KW-0560">Oxidoreductase</keyword>
<dbReference type="PRINTS" id="PR00385">
    <property type="entry name" value="P450"/>
</dbReference>
<dbReference type="InterPro" id="IPR001128">
    <property type="entry name" value="Cyt_P450"/>
</dbReference>
<organism evidence="10 11">
    <name type="scientific">Diaporthe helianthi</name>
    <dbReference type="NCBI Taxonomy" id="158607"/>
    <lineage>
        <taxon>Eukaryota</taxon>
        <taxon>Fungi</taxon>
        <taxon>Dikarya</taxon>
        <taxon>Ascomycota</taxon>
        <taxon>Pezizomycotina</taxon>
        <taxon>Sordariomycetes</taxon>
        <taxon>Sordariomycetidae</taxon>
        <taxon>Diaporthales</taxon>
        <taxon>Diaporthaceae</taxon>
        <taxon>Diaporthe</taxon>
    </lineage>
</organism>
<dbReference type="GO" id="GO:0005506">
    <property type="term" value="F:iron ion binding"/>
    <property type="evidence" value="ECO:0007669"/>
    <property type="project" value="InterPro"/>
</dbReference>
<keyword evidence="6 8" id="KW-0408">Iron</keyword>
<evidence type="ECO:0000256" key="5">
    <source>
        <dbReference type="ARBA" id="ARBA00023002"/>
    </source>
</evidence>
<keyword evidence="3 8" id="KW-0349">Heme</keyword>
<dbReference type="Pfam" id="PF00067">
    <property type="entry name" value="p450"/>
    <property type="match status" value="1"/>
</dbReference>